<reference evidence="1" key="1">
    <citation type="submission" date="2015-07" db="EMBL/GenBank/DDBJ databases">
        <title>Adaptation to a free-living lifestyle via gene acquisitions in the diplomonad Trepomonas sp. PC1.</title>
        <authorList>
            <person name="Xu F."/>
            <person name="Jerlstrom-Hultqvist J."/>
            <person name="Kolisko M."/>
            <person name="Simpson A.G.B."/>
            <person name="Roger A.J."/>
            <person name="Svard S.G."/>
            <person name="Andersson J.O."/>
        </authorList>
    </citation>
    <scope>NUCLEOTIDE SEQUENCE</scope>
    <source>
        <strain evidence="1">PC1</strain>
    </source>
</reference>
<sequence>IFAAVKIDYMRTPTKTDNSYCVRKSTIPNYPPTFCFGDLIKSQKITHKNGAPIVNFAGPIAPIIPLMLLRNGFDSIFGKENQEFILNYGSPRTLEFYKSVSAGQVANQVPGSFAYSRKDFLMASLENMKPKYDVSPKSYIIPDDLDKIKFTD</sequence>
<feature type="non-terminal residue" evidence="1">
    <location>
        <position position="152"/>
    </location>
</feature>
<accession>A0A146KEF1</accession>
<dbReference type="AlphaFoldDB" id="A0A146KEF1"/>
<name>A0A146KEF1_9EUKA</name>
<evidence type="ECO:0000313" key="1">
    <source>
        <dbReference type="EMBL" id="JAP94045.1"/>
    </source>
</evidence>
<dbReference type="EMBL" id="GDID01002561">
    <property type="protein sequence ID" value="JAP94045.1"/>
    <property type="molecule type" value="Transcribed_RNA"/>
</dbReference>
<gene>
    <name evidence="1" type="ORF">TPC1_13443</name>
</gene>
<dbReference type="GO" id="GO:0016874">
    <property type="term" value="F:ligase activity"/>
    <property type="evidence" value="ECO:0007669"/>
    <property type="project" value="UniProtKB-KW"/>
</dbReference>
<feature type="non-terminal residue" evidence="1">
    <location>
        <position position="1"/>
    </location>
</feature>
<protein>
    <submittedName>
        <fullName evidence="1">Tubulin tyrosine ligase</fullName>
    </submittedName>
</protein>
<keyword evidence="1" id="KW-0436">Ligase</keyword>
<organism evidence="1">
    <name type="scientific">Trepomonas sp. PC1</name>
    <dbReference type="NCBI Taxonomy" id="1076344"/>
    <lineage>
        <taxon>Eukaryota</taxon>
        <taxon>Metamonada</taxon>
        <taxon>Diplomonadida</taxon>
        <taxon>Hexamitidae</taxon>
        <taxon>Hexamitinae</taxon>
        <taxon>Trepomonas</taxon>
    </lineage>
</organism>
<proteinExistence type="predicted"/>